<protein>
    <submittedName>
        <fullName evidence="1">Uncharacterized protein</fullName>
    </submittedName>
</protein>
<keyword evidence="2" id="KW-1185">Reference proteome</keyword>
<name>A0A0B0MVY4_GOSAR</name>
<accession>A0A0B0MVY4</accession>
<proteinExistence type="predicted"/>
<evidence type="ECO:0000313" key="2">
    <source>
        <dbReference type="Proteomes" id="UP000032142"/>
    </source>
</evidence>
<sequence length="45" mass="5071">MAVGKLEGLLNWSHGRPHAHVPADVPHTTSRHAHVSRPCQTYRVY</sequence>
<reference evidence="2" key="1">
    <citation type="submission" date="2014-09" db="EMBL/GenBank/DDBJ databases">
        <authorList>
            <person name="Mudge J."/>
            <person name="Ramaraj T."/>
            <person name="Lindquist I.E."/>
            <person name="Bharti A.K."/>
            <person name="Sundararajan A."/>
            <person name="Cameron C.T."/>
            <person name="Woodward J.E."/>
            <person name="May G.D."/>
            <person name="Brubaker C."/>
            <person name="Broadhvest J."/>
            <person name="Wilkins T.A."/>
        </authorList>
    </citation>
    <scope>NUCLEOTIDE SEQUENCE</scope>
    <source>
        <strain evidence="2">cv. AKA8401</strain>
    </source>
</reference>
<gene>
    <name evidence="1" type="ORF">F383_26971</name>
</gene>
<evidence type="ECO:0000313" key="1">
    <source>
        <dbReference type="EMBL" id="KHG03106.1"/>
    </source>
</evidence>
<dbReference type="Proteomes" id="UP000032142">
    <property type="component" value="Unassembled WGS sequence"/>
</dbReference>
<dbReference type="AlphaFoldDB" id="A0A0B0MVY4"/>
<comment type="caution">
    <text evidence="1">The sequence shown here is derived from an EMBL/GenBank/DDBJ whole genome shotgun (WGS) entry which is preliminary data.</text>
</comment>
<dbReference type="EMBL" id="JRRC01325395">
    <property type="protein sequence ID" value="KHG03106.1"/>
    <property type="molecule type" value="Genomic_DNA"/>
</dbReference>
<organism evidence="1 2">
    <name type="scientific">Gossypium arboreum</name>
    <name type="common">Tree cotton</name>
    <name type="synonym">Gossypium nanking</name>
    <dbReference type="NCBI Taxonomy" id="29729"/>
    <lineage>
        <taxon>Eukaryota</taxon>
        <taxon>Viridiplantae</taxon>
        <taxon>Streptophyta</taxon>
        <taxon>Embryophyta</taxon>
        <taxon>Tracheophyta</taxon>
        <taxon>Spermatophyta</taxon>
        <taxon>Magnoliopsida</taxon>
        <taxon>eudicotyledons</taxon>
        <taxon>Gunneridae</taxon>
        <taxon>Pentapetalae</taxon>
        <taxon>rosids</taxon>
        <taxon>malvids</taxon>
        <taxon>Malvales</taxon>
        <taxon>Malvaceae</taxon>
        <taxon>Malvoideae</taxon>
        <taxon>Gossypium</taxon>
    </lineage>
</organism>